<accession>A0A834J5D2</accession>
<proteinExistence type="predicted"/>
<keyword evidence="2" id="KW-1185">Reference proteome</keyword>
<protein>
    <submittedName>
        <fullName evidence="1">Uncharacterized protein</fullName>
    </submittedName>
</protein>
<comment type="caution">
    <text evidence="1">The sequence shown here is derived from an EMBL/GenBank/DDBJ whole genome shotgun (WGS) entry which is preliminary data.</text>
</comment>
<evidence type="ECO:0000313" key="1">
    <source>
        <dbReference type="EMBL" id="KAF7381787.1"/>
    </source>
</evidence>
<gene>
    <name evidence="1" type="ORF">HZH68_015660</name>
</gene>
<dbReference type="AlphaFoldDB" id="A0A834J5D2"/>
<name>A0A834J5D2_VESGE</name>
<organism evidence="1 2">
    <name type="scientific">Vespula germanica</name>
    <name type="common">German yellow jacket</name>
    <name type="synonym">Paravespula germanica</name>
    <dbReference type="NCBI Taxonomy" id="30212"/>
    <lineage>
        <taxon>Eukaryota</taxon>
        <taxon>Metazoa</taxon>
        <taxon>Ecdysozoa</taxon>
        <taxon>Arthropoda</taxon>
        <taxon>Hexapoda</taxon>
        <taxon>Insecta</taxon>
        <taxon>Pterygota</taxon>
        <taxon>Neoptera</taxon>
        <taxon>Endopterygota</taxon>
        <taxon>Hymenoptera</taxon>
        <taxon>Apocrita</taxon>
        <taxon>Aculeata</taxon>
        <taxon>Vespoidea</taxon>
        <taxon>Vespidae</taxon>
        <taxon>Vespinae</taxon>
        <taxon>Vespula</taxon>
    </lineage>
</organism>
<sequence>MVIVSLVLPDVKRLDLEKKRLDGTQESRMGWEKRTERADGVVGAAGVEIGGGVWVKGREGWWSETPSSRCDGSMITSKRL</sequence>
<evidence type="ECO:0000313" key="2">
    <source>
        <dbReference type="Proteomes" id="UP000617340"/>
    </source>
</evidence>
<dbReference type="Proteomes" id="UP000617340">
    <property type="component" value="Unassembled WGS sequence"/>
</dbReference>
<dbReference type="EMBL" id="JACSDZ010000021">
    <property type="protein sequence ID" value="KAF7381787.1"/>
    <property type="molecule type" value="Genomic_DNA"/>
</dbReference>
<reference evidence="1" key="1">
    <citation type="journal article" date="2020" name="G3 (Bethesda)">
        <title>High-Quality Assemblies for Three Invasive Social Wasps from the &lt;i&gt;Vespula&lt;/i&gt; Genus.</title>
        <authorList>
            <person name="Harrop T.W.R."/>
            <person name="Guhlin J."/>
            <person name="McLaughlin G.M."/>
            <person name="Permina E."/>
            <person name="Stockwell P."/>
            <person name="Gilligan J."/>
            <person name="Le Lec M.F."/>
            <person name="Gruber M.A.M."/>
            <person name="Quinn O."/>
            <person name="Lovegrove M."/>
            <person name="Duncan E.J."/>
            <person name="Remnant E.J."/>
            <person name="Van Eeckhoven J."/>
            <person name="Graham B."/>
            <person name="Knapp R.A."/>
            <person name="Langford K.W."/>
            <person name="Kronenberg Z."/>
            <person name="Press M.O."/>
            <person name="Eacker S.M."/>
            <person name="Wilson-Rankin E.E."/>
            <person name="Purcell J."/>
            <person name="Lester P.J."/>
            <person name="Dearden P.K."/>
        </authorList>
    </citation>
    <scope>NUCLEOTIDE SEQUENCE</scope>
    <source>
        <strain evidence="1">Linc-1</strain>
    </source>
</reference>